<organism evidence="2 3">
    <name type="scientific">Tenacibaculum adriaticum</name>
    <dbReference type="NCBI Taxonomy" id="413713"/>
    <lineage>
        <taxon>Bacteria</taxon>
        <taxon>Pseudomonadati</taxon>
        <taxon>Bacteroidota</taxon>
        <taxon>Flavobacteriia</taxon>
        <taxon>Flavobacteriales</taxon>
        <taxon>Flavobacteriaceae</taxon>
        <taxon>Tenacibaculum</taxon>
    </lineage>
</organism>
<dbReference type="Pfam" id="PF14060">
    <property type="entry name" value="DUF4252"/>
    <property type="match status" value="1"/>
</dbReference>
<feature type="signal peptide" evidence="1">
    <location>
        <begin position="1"/>
        <end position="21"/>
    </location>
</feature>
<sequence length="177" mass="20327">MKKKYLFISLTLLLISCGSSRSFQSFFNEHKNEIGVTTFQVPNFMRSVLSSISPEMNGIFSNINDFKFITFNEISVEKQRELIQQINLVTANNYKDVLRQNTPEKTKILSVIEDGNIVKKVIVFNSTLAKTSVFYLKGTFNPNTLRKISETNQFDDLSKKLLQSYQLPTNTGFNPNY</sequence>
<evidence type="ECO:0000313" key="3">
    <source>
        <dbReference type="Proteomes" id="UP000323136"/>
    </source>
</evidence>
<reference evidence="2 3" key="1">
    <citation type="submission" date="2019-07" db="EMBL/GenBank/DDBJ databases">
        <title>Genomic Encyclopedia of Type Strains, Phase IV (KMG-IV): sequencing the most valuable type-strain genomes for metagenomic binning, comparative biology and taxonomic classification.</title>
        <authorList>
            <person name="Goeker M."/>
        </authorList>
    </citation>
    <scope>NUCLEOTIDE SEQUENCE [LARGE SCALE GENOMIC DNA]</scope>
    <source>
        <strain evidence="2 3">DSM 18961</strain>
    </source>
</reference>
<evidence type="ECO:0000313" key="2">
    <source>
        <dbReference type="EMBL" id="TYP99406.1"/>
    </source>
</evidence>
<proteinExistence type="predicted"/>
<protein>
    <submittedName>
        <fullName evidence="2">Uncharacterized protein DUF4252</fullName>
    </submittedName>
</protein>
<dbReference type="OrthoDB" id="1188150at2"/>
<dbReference type="AlphaFoldDB" id="A0A5S5DWH0"/>
<gene>
    <name evidence="2" type="ORF">C7447_1012</name>
</gene>
<dbReference type="EMBL" id="VNIA01000001">
    <property type="protein sequence ID" value="TYP99406.1"/>
    <property type="molecule type" value="Genomic_DNA"/>
</dbReference>
<accession>A0A5S5DWH0</accession>
<keyword evidence="3" id="KW-1185">Reference proteome</keyword>
<dbReference type="Proteomes" id="UP000323136">
    <property type="component" value="Unassembled WGS sequence"/>
</dbReference>
<keyword evidence="1" id="KW-0732">Signal</keyword>
<feature type="chain" id="PRO_5024302253" evidence="1">
    <location>
        <begin position="22"/>
        <end position="177"/>
    </location>
</feature>
<comment type="caution">
    <text evidence="2">The sequence shown here is derived from an EMBL/GenBank/DDBJ whole genome shotgun (WGS) entry which is preliminary data.</text>
</comment>
<name>A0A5S5DWH0_9FLAO</name>
<dbReference type="RefSeq" id="WP_148868133.1">
    <property type="nucleotide sequence ID" value="NZ_VNIA01000001.1"/>
</dbReference>
<dbReference type="PROSITE" id="PS51257">
    <property type="entry name" value="PROKAR_LIPOPROTEIN"/>
    <property type="match status" value="1"/>
</dbReference>
<evidence type="ECO:0000256" key="1">
    <source>
        <dbReference type="SAM" id="SignalP"/>
    </source>
</evidence>
<dbReference type="InterPro" id="IPR025348">
    <property type="entry name" value="DUF4252"/>
</dbReference>